<comment type="caution">
    <text evidence="2">The sequence shown here is derived from an EMBL/GenBank/DDBJ whole genome shotgun (WGS) entry which is preliminary data.</text>
</comment>
<name>A0A4R6R9T1_9HYPH</name>
<gene>
    <name evidence="2" type="ORF">EDD54_3894</name>
</gene>
<organism evidence="2 3">
    <name type="scientific">Oharaeibacter diazotrophicus</name>
    <dbReference type="NCBI Taxonomy" id="1920512"/>
    <lineage>
        <taxon>Bacteria</taxon>
        <taxon>Pseudomonadati</taxon>
        <taxon>Pseudomonadota</taxon>
        <taxon>Alphaproteobacteria</taxon>
        <taxon>Hyphomicrobiales</taxon>
        <taxon>Pleomorphomonadaceae</taxon>
        <taxon>Oharaeibacter</taxon>
    </lineage>
</organism>
<dbReference type="RefSeq" id="WP_126539006.1">
    <property type="nucleotide sequence ID" value="NZ_BSPM01000007.1"/>
</dbReference>
<feature type="chain" id="PRO_5020434855" evidence="1">
    <location>
        <begin position="22"/>
        <end position="122"/>
    </location>
</feature>
<dbReference type="Proteomes" id="UP000294547">
    <property type="component" value="Unassembled WGS sequence"/>
</dbReference>
<sequence length="122" mass="12268">MTKTVAALFAALLAGTAAVAAAEMHPSVAGVHAYAPFAAISETAGSKHVVGWFESTGEACRMTLVVAERDDETLAVEPTRVAFTVAAADVAELATGAGSAIRVACTADADAVKVATFEPTAM</sequence>
<keyword evidence="3" id="KW-1185">Reference proteome</keyword>
<proteinExistence type="predicted"/>
<feature type="signal peptide" evidence="1">
    <location>
        <begin position="1"/>
        <end position="21"/>
    </location>
</feature>
<evidence type="ECO:0000313" key="2">
    <source>
        <dbReference type="EMBL" id="TDP82625.1"/>
    </source>
</evidence>
<dbReference type="AlphaFoldDB" id="A0A4R6R9T1"/>
<protein>
    <submittedName>
        <fullName evidence="2">Uncharacterized protein</fullName>
    </submittedName>
</protein>
<accession>A0A4R6R9T1</accession>
<evidence type="ECO:0000256" key="1">
    <source>
        <dbReference type="SAM" id="SignalP"/>
    </source>
</evidence>
<reference evidence="2 3" key="1">
    <citation type="submission" date="2019-03" db="EMBL/GenBank/DDBJ databases">
        <title>Genomic Encyclopedia of Type Strains, Phase IV (KMG-IV): sequencing the most valuable type-strain genomes for metagenomic binning, comparative biology and taxonomic classification.</title>
        <authorList>
            <person name="Goeker M."/>
        </authorList>
    </citation>
    <scope>NUCLEOTIDE SEQUENCE [LARGE SCALE GENOMIC DNA]</scope>
    <source>
        <strain evidence="2 3">DSM 102969</strain>
    </source>
</reference>
<evidence type="ECO:0000313" key="3">
    <source>
        <dbReference type="Proteomes" id="UP000294547"/>
    </source>
</evidence>
<keyword evidence="1" id="KW-0732">Signal</keyword>
<dbReference type="EMBL" id="SNXY01000010">
    <property type="protein sequence ID" value="TDP82625.1"/>
    <property type="molecule type" value="Genomic_DNA"/>
</dbReference>